<dbReference type="Pfam" id="PF26107">
    <property type="entry name" value="BrxR_CTD"/>
    <property type="match status" value="1"/>
</dbReference>
<dbReference type="Proteomes" id="UP000000420">
    <property type="component" value="Chromosome"/>
</dbReference>
<gene>
    <name evidence="5" type="ordered locus">XC_2430</name>
</gene>
<organism evidence="5 6">
    <name type="scientific">Xanthomonas campestris pv. campestris (strain 8004)</name>
    <dbReference type="NCBI Taxonomy" id="314565"/>
    <lineage>
        <taxon>Bacteria</taxon>
        <taxon>Pseudomonadati</taxon>
        <taxon>Pseudomonadota</taxon>
        <taxon>Gammaproteobacteria</taxon>
        <taxon>Lysobacterales</taxon>
        <taxon>Lysobacteraceae</taxon>
        <taxon>Xanthomonas</taxon>
    </lineage>
</organism>
<dbReference type="PIRSF" id="PIRSF015558">
    <property type="entry name" value="Txn_reg_DeoR_prd"/>
    <property type="match status" value="1"/>
</dbReference>
<dbReference type="InterPro" id="IPR051534">
    <property type="entry name" value="CBASS_pafABC_assoc_protein"/>
</dbReference>
<evidence type="ECO:0000259" key="3">
    <source>
        <dbReference type="Pfam" id="PF26107"/>
    </source>
</evidence>
<dbReference type="InterPro" id="IPR059019">
    <property type="entry name" value="WHD_CapW"/>
</dbReference>
<reference evidence="5 6" key="1">
    <citation type="journal article" date="2005" name="Genome Res.">
        <title>Comparative and functional genomic analyses of the pathogenicity of phytopathogen Xanthomonas campestris pv. campestris.</title>
        <authorList>
            <person name="Qian W."/>
            <person name="Jia Y."/>
            <person name="Ren S.X."/>
            <person name="He Y.Q."/>
            <person name="Feng J.X."/>
            <person name="Lu L.F."/>
            <person name="Sun Q."/>
            <person name="Ying G."/>
            <person name="Tang D.J."/>
            <person name="Tang H."/>
            <person name="Wu W."/>
            <person name="Hao P."/>
            <person name="Wang L."/>
            <person name="Jiang B.L."/>
            <person name="Zeng S."/>
            <person name="Gu W.Y."/>
            <person name="Lu G."/>
            <person name="Rong L."/>
            <person name="Tian Y."/>
            <person name="Yao Z."/>
            <person name="Fu G."/>
            <person name="Chen B."/>
            <person name="Fang R."/>
            <person name="Qiang B."/>
            <person name="Chen Z."/>
            <person name="Zhao G.P."/>
            <person name="Tang J.L."/>
            <person name="He C."/>
        </authorList>
    </citation>
    <scope>NUCLEOTIDE SEQUENCE [LARGE SCALE GENOMIC DNA]</scope>
    <source>
        <strain evidence="5 6">8004</strain>
    </source>
</reference>
<dbReference type="KEGG" id="xcb:XC_2430"/>
<proteinExistence type="predicted"/>
<dbReference type="EMBL" id="CP000050">
    <property type="protein sequence ID" value="AAY49480.1"/>
    <property type="molecule type" value="Genomic_DNA"/>
</dbReference>
<dbReference type="Pfam" id="PF26109">
    <property type="entry name" value="WHD_BrxR"/>
    <property type="match status" value="1"/>
</dbReference>
<sequence>MDKSSHTEPSPSPEGATRPRAKWGQERRLEFIDYRLRWGGELNRSDLTGFFGISVPQASLDLAEYSKRAPDNLEYDPSARIYRAASDFVAIFPTSDHARYLEDLLRVAVDSEVPYGSFLGWHPPVSALPRPWRRLEASIVISVVQAIRHSQQLDVRYQSFSDESPSVRSVTPHALVSDGFRWHMRAYCHKRQDFRDFLLSRVLDIAGSKADRDRAGEDDAWHRQVRLVLVPHPELAPAHQALIELDYGMREGQCELKCRQSLLFYVLQQLGLGDPEAVRSPGQQHLALKNRAELAPFLPRSALR</sequence>
<evidence type="ECO:0000313" key="6">
    <source>
        <dbReference type="Proteomes" id="UP000000420"/>
    </source>
</evidence>
<accession>A0A0H2X8A8</accession>
<dbReference type="InterPro" id="IPR016634">
    <property type="entry name" value="CapW-like"/>
</dbReference>
<name>A0A0H2X8A8_XANC8</name>
<dbReference type="InterPro" id="IPR059020">
    <property type="entry name" value="CapW_CTD"/>
</dbReference>
<feature type="domain" description="DNA-binding transcriptional repressor CapW winged helix-turn-helix" evidence="4">
    <location>
        <begin position="25"/>
        <end position="103"/>
    </location>
</feature>
<dbReference type="InterPro" id="IPR026881">
    <property type="entry name" value="WYL_dom"/>
</dbReference>
<dbReference type="Pfam" id="PF13280">
    <property type="entry name" value="WYL"/>
    <property type="match status" value="1"/>
</dbReference>
<feature type="region of interest" description="Disordered" evidence="1">
    <location>
        <begin position="1"/>
        <end position="22"/>
    </location>
</feature>
<evidence type="ECO:0000256" key="1">
    <source>
        <dbReference type="SAM" id="MobiDB-lite"/>
    </source>
</evidence>
<dbReference type="PANTHER" id="PTHR34580:SF3">
    <property type="entry name" value="PROTEIN PAFB"/>
    <property type="match status" value="1"/>
</dbReference>
<dbReference type="AlphaFoldDB" id="A0A0H2X8A8"/>
<feature type="domain" description="DNA-binding transcriptional repressor CapW C-terminal dimerisation" evidence="3">
    <location>
        <begin position="224"/>
        <end position="294"/>
    </location>
</feature>
<evidence type="ECO:0000259" key="2">
    <source>
        <dbReference type="Pfam" id="PF13280"/>
    </source>
</evidence>
<evidence type="ECO:0000313" key="5">
    <source>
        <dbReference type="EMBL" id="AAY49480.1"/>
    </source>
</evidence>
<protein>
    <submittedName>
        <fullName evidence="5">Predicted transcriptional regulator</fullName>
    </submittedName>
</protein>
<dbReference type="HOGENOM" id="CLU_054168_2_0_6"/>
<dbReference type="PANTHER" id="PTHR34580">
    <property type="match status" value="1"/>
</dbReference>
<dbReference type="PROSITE" id="PS52050">
    <property type="entry name" value="WYL"/>
    <property type="match status" value="1"/>
</dbReference>
<evidence type="ECO:0000259" key="4">
    <source>
        <dbReference type="Pfam" id="PF26109"/>
    </source>
</evidence>
<feature type="domain" description="WYL" evidence="2">
    <location>
        <begin position="142"/>
        <end position="205"/>
    </location>
</feature>